<evidence type="ECO:0000256" key="1">
    <source>
        <dbReference type="ARBA" id="ARBA00022679"/>
    </source>
</evidence>
<accession>A0A1F7X2Q2</accession>
<dbReference type="Pfam" id="PF00534">
    <property type="entry name" value="Glycos_transf_1"/>
    <property type="match status" value="1"/>
</dbReference>
<sequence length="125" mass="14197">MLSFQKKFSNIFYVGKLTQEQLPVYYSAADIVIVPSTHEEGYGRVILESLACGTPVIGSDRGAIPEAMNETVGKLIDITPENIKESVEYFYENTDKLKSLSNNTREYAEKRYSERNAIEIIKSYE</sequence>
<dbReference type="AlphaFoldDB" id="A0A1F7X2Q2"/>
<dbReference type="PANTHER" id="PTHR46401">
    <property type="entry name" value="GLYCOSYLTRANSFERASE WBBK-RELATED"/>
    <property type="match status" value="1"/>
</dbReference>
<dbReference type="GO" id="GO:0016757">
    <property type="term" value="F:glycosyltransferase activity"/>
    <property type="evidence" value="ECO:0007669"/>
    <property type="project" value="InterPro"/>
</dbReference>
<comment type="caution">
    <text evidence="3">The sequence shown here is derived from an EMBL/GenBank/DDBJ whole genome shotgun (WGS) entry which is preliminary data.</text>
</comment>
<protein>
    <recommendedName>
        <fullName evidence="2">Glycosyl transferase family 1 domain-containing protein</fullName>
    </recommendedName>
</protein>
<name>A0A1F7X2Q2_9BACT</name>
<evidence type="ECO:0000313" key="3">
    <source>
        <dbReference type="EMBL" id="OGM08585.1"/>
    </source>
</evidence>
<dbReference type="EMBL" id="MGFP01000044">
    <property type="protein sequence ID" value="OGM08585.1"/>
    <property type="molecule type" value="Genomic_DNA"/>
</dbReference>
<dbReference type="CDD" id="cd03801">
    <property type="entry name" value="GT4_PimA-like"/>
    <property type="match status" value="1"/>
</dbReference>
<evidence type="ECO:0000259" key="2">
    <source>
        <dbReference type="Pfam" id="PF00534"/>
    </source>
</evidence>
<reference evidence="3 4" key="1">
    <citation type="journal article" date="2016" name="Nat. Commun.">
        <title>Thousands of microbial genomes shed light on interconnected biogeochemical processes in an aquifer system.</title>
        <authorList>
            <person name="Anantharaman K."/>
            <person name="Brown C.T."/>
            <person name="Hug L.A."/>
            <person name="Sharon I."/>
            <person name="Castelle C.J."/>
            <person name="Probst A.J."/>
            <person name="Thomas B.C."/>
            <person name="Singh A."/>
            <person name="Wilkins M.J."/>
            <person name="Karaoz U."/>
            <person name="Brodie E.L."/>
            <person name="Williams K.H."/>
            <person name="Hubbard S.S."/>
            <person name="Banfield J.F."/>
        </authorList>
    </citation>
    <scope>NUCLEOTIDE SEQUENCE [LARGE SCALE GENOMIC DNA]</scope>
</reference>
<organism evidence="3 4">
    <name type="scientific">Candidatus Woesebacteria bacterium RBG_13_34_9</name>
    <dbReference type="NCBI Taxonomy" id="1802477"/>
    <lineage>
        <taxon>Bacteria</taxon>
        <taxon>Candidatus Woeseibacteriota</taxon>
    </lineage>
</organism>
<gene>
    <name evidence="3" type="ORF">A2159_03000</name>
</gene>
<proteinExistence type="predicted"/>
<dbReference type="InterPro" id="IPR001296">
    <property type="entry name" value="Glyco_trans_1"/>
</dbReference>
<dbReference type="Gene3D" id="3.40.50.2000">
    <property type="entry name" value="Glycogen Phosphorylase B"/>
    <property type="match status" value="1"/>
</dbReference>
<feature type="domain" description="Glycosyl transferase family 1" evidence="2">
    <location>
        <begin position="10"/>
        <end position="106"/>
    </location>
</feature>
<dbReference type="Proteomes" id="UP000179219">
    <property type="component" value="Unassembled WGS sequence"/>
</dbReference>
<dbReference type="PANTHER" id="PTHR46401:SF2">
    <property type="entry name" value="GLYCOSYLTRANSFERASE WBBK-RELATED"/>
    <property type="match status" value="1"/>
</dbReference>
<keyword evidence="1" id="KW-0808">Transferase</keyword>
<evidence type="ECO:0000313" key="4">
    <source>
        <dbReference type="Proteomes" id="UP000179219"/>
    </source>
</evidence>
<dbReference type="SUPFAM" id="SSF53756">
    <property type="entry name" value="UDP-Glycosyltransferase/glycogen phosphorylase"/>
    <property type="match status" value="1"/>
</dbReference>